<dbReference type="SUPFAM" id="SSF50985">
    <property type="entry name" value="RCC1/BLIP-II"/>
    <property type="match status" value="2"/>
</dbReference>
<feature type="region of interest" description="Disordered" evidence="2">
    <location>
        <begin position="948"/>
        <end position="974"/>
    </location>
</feature>
<dbReference type="PANTHER" id="PTHR22870:SF408">
    <property type="entry name" value="OS09G0560450 PROTEIN"/>
    <property type="match status" value="1"/>
</dbReference>
<dbReference type="InterPro" id="IPR009091">
    <property type="entry name" value="RCC1/BLIP-II"/>
</dbReference>
<evidence type="ECO:0000313" key="5">
    <source>
        <dbReference type="Proteomes" id="UP001501410"/>
    </source>
</evidence>
<name>A0ABP8MV70_9BACT</name>
<evidence type="ECO:0000256" key="2">
    <source>
        <dbReference type="SAM" id="MobiDB-lite"/>
    </source>
</evidence>
<evidence type="ECO:0000313" key="4">
    <source>
        <dbReference type="EMBL" id="GAA4455543.1"/>
    </source>
</evidence>
<accession>A0ABP8MV70</accession>
<comment type="caution">
    <text evidence="4">The sequence shown here is derived from an EMBL/GenBank/DDBJ whole genome shotgun (WGS) entry which is preliminary data.</text>
</comment>
<evidence type="ECO:0000259" key="3">
    <source>
        <dbReference type="Pfam" id="PF18962"/>
    </source>
</evidence>
<dbReference type="Proteomes" id="UP001501410">
    <property type="component" value="Unassembled WGS sequence"/>
</dbReference>
<dbReference type="NCBIfam" id="TIGR04183">
    <property type="entry name" value="Por_Secre_tail"/>
    <property type="match status" value="1"/>
</dbReference>
<gene>
    <name evidence="4" type="ORF">GCM10023092_19380</name>
</gene>
<organism evidence="4 5">
    <name type="scientific">Rurimicrobium arvi</name>
    <dbReference type="NCBI Taxonomy" id="2049916"/>
    <lineage>
        <taxon>Bacteria</taxon>
        <taxon>Pseudomonadati</taxon>
        <taxon>Bacteroidota</taxon>
        <taxon>Chitinophagia</taxon>
        <taxon>Chitinophagales</taxon>
        <taxon>Chitinophagaceae</taxon>
        <taxon>Rurimicrobium</taxon>
    </lineage>
</organism>
<feature type="domain" description="Secretion system C-terminal sorting" evidence="3">
    <location>
        <begin position="1900"/>
        <end position="1963"/>
    </location>
</feature>
<dbReference type="Pfam" id="PF00415">
    <property type="entry name" value="RCC1"/>
    <property type="match status" value="1"/>
</dbReference>
<dbReference type="EMBL" id="BAABEZ010000022">
    <property type="protein sequence ID" value="GAA4455543.1"/>
    <property type="molecule type" value="Genomic_DNA"/>
</dbReference>
<dbReference type="Gene3D" id="2.60.40.2810">
    <property type="match status" value="1"/>
</dbReference>
<dbReference type="InterPro" id="IPR026444">
    <property type="entry name" value="Secre_tail"/>
</dbReference>
<evidence type="ECO:0000256" key="1">
    <source>
        <dbReference type="ARBA" id="ARBA00022737"/>
    </source>
</evidence>
<keyword evidence="5" id="KW-1185">Reference proteome</keyword>
<feature type="compositionally biased region" description="Polar residues" evidence="2">
    <location>
        <begin position="953"/>
        <end position="974"/>
    </location>
</feature>
<keyword evidence="1" id="KW-0677">Repeat</keyword>
<protein>
    <recommendedName>
        <fullName evidence="3">Secretion system C-terminal sorting domain-containing protein</fullName>
    </recommendedName>
</protein>
<dbReference type="Pfam" id="PF18962">
    <property type="entry name" value="Por_Secre_tail"/>
    <property type="match status" value="1"/>
</dbReference>
<proteinExistence type="predicted"/>
<dbReference type="PROSITE" id="PS50012">
    <property type="entry name" value="RCC1_3"/>
    <property type="match status" value="1"/>
</dbReference>
<dbReference type="Gene3D" id="2.130.10.30">
    <property type="entry name" value="Regulator of chromosome condensation 1/beta-lactamase-inhibitor protein II"/>
    <property type="match status" value="3"/>
</dbReference>
<dbReference type="PANTHER" id="PTHR22870">
    <property type="entry name" value="REGULATOR OF CHROMOSOME CONDENSATION"/>
    <property type="match status" value="1"/>
</dbReference>
<dbReference type="InterPro" id="IPR000408">
    <property type="entry name" value="Reg_chr_condens"/>
</dbReference>
<reference evidence="5" key="1">
    <citation type="journal article" date="2019" name="Int. J. Syst. Evol. Microbiol.">
        <title>The Global Catalogue of Microorganisms (GCM) 10K type strain sequencing project: providing services to taxonomists for standard genome sequencing and annotation.</title>
        <authorList>
            <consortium name="The Broad Institute Genomics Platform"/>
            <consortium name="The Broad Institute Genome Sequencing Center for Infectious Disease"/>
            <person name="Wu L."/>
            <person name="Ma J."/>
        </authorList>
    </citation>
    <scope>NUCLEOTIDE SEQUENCE [LARGE SCALE GENOMIC DNA]</scope>
    <source>
        <strain evidence="5">JCM 31921</strain>
    </source>
</reference>
<sequence length="1971" mass="202361">MASSFHSSVVITNGDSVRYWGEASNASGSGADVLSPLTLTGYSGTPVSVAAGSASSTNHQLFLHTTTAIYGWGYSNKTIRGNVTGNIGLSTVPLPSGITISDVNFIEASCGALAIVTNSGSVYVRQGGDNASSAQTSLIYGDSTTALDTAWHQVKTSTGATFLTGVTNFSLGGRAAMALTGSGTVYVWGDQVFKGDGSAAAVFGYARAVTLPASVSASDININTRFVYDANLATAAQYILGTNGKMYALGEGYRGALGQGIETDFTTWQTVKAPGGASDLSNIVQIGTNNPYVIGGTGNTNYNAGALTSSGNLYLWGDNRRHMLASDTIYAADSQQYLYPHLPANFTLNNATIGYFEMGGHTTAAFLASTSKFCYVGHKINGSMGDGIVTNEDRYTFDCINTPEEYICPPQTAIGCPLPSAKDIVASSMHATLVINGQPTVAFWGQAASSAEPGVDMDAPKTLFEYNGTPLAVAASGTSESTAPAATQMWLQTTQGIWGWGYSGNTIKANRAGVLPITESDLPSGVLASDISFIRSSRGGLALVTTSGAVWIKAGAGSACSGRVYGTGVTSLDGAGSTVWHQVKTGASTNLSGVIELSFAGTSALAITNSGTAYVWGDNVLLGNSTSAADQAYATLMTLHSDFSSSMVPRSAEIITSPGIEAVVLMLGSNNKLYTLGRNLNGALGTGSSTFTTVSTSWNALSAPIGVRKLSSNNPYANGFYSLGAITLTGNVYLWGSNNGGIIGAGATANVTTPTTASTVPTNDATAFEIGGHHTIIYSKASSPAFYFSGHVQGGSKGDGTADGNITSFALGGSVTNCANVTFNISGNLYNDVNGLTDNLVNGTAISTVRTTAMYANLLDESGYVIASTPISGGAYTFNGYPFANYYVQISPTAGTIFSLAPTTPLPDNWTYVGEQTGTTAGSGVDTGSPDGRILVALSANRTNVNFGVEQRPTPNAATMPTRTNPNGTATSNISAGFTGTDTSGSISKVHIITFPSNATSITIGSTTYTSSTWPAGGVTYTVSGTVVAIDPVDGAVTDTLSFKVIDNANVESTNAATLQVPFILIPPVAVNITSQSINSHNAETAIPQLQASSPMGTAISSYTITSLPTGAQGVLYYCATFPPTCTSGGYTAVTSGMSLTPNQAASLFFDPVQTFTGTATFTYTATDANSLVSNSATFTIPVYNEKPVTQPIRTTQIIDTMHAAPLPSLLGADADGTVVSYTINSVPSSTQGVLSYCSSSDEPCTGTVTTITSGTTITPAQMATLKFDPTLGFSGDYTFQYVATDDNGNVSASSPFTVPVVPVGTASGNKPPIAENVKAQVLNSSLGRTAIPNLIATDPDGSVVSYTVTSALPNASTQGTLYYCASGSCTVGTLTAVPAGATLTPAQATTLYFDPVQTYTGTLSFTYTALDNGTTPLTSNTATYSIPVNNNPPIANPTSVSPIQNTKATPTLLPTLTGSDQDGSVVSFNITSVPAAGSGTLKYCAAAPSSCTAGTLTTISGPVTGLTPAQVATLYFLPNSSFTGNYVFNFQTVDDNGLVSQPASVTIPVVSAAFGSGEPPVALSYNAAPINNTSSVALTSALSATDPDGTVSNYTIRSIPASNNGALTYCVTPPSTGCGTAVTVGTVMSAAQAATITFTPSTSFMGVASFTYTATDNDSNLSNTGTVTIPVVNNPPFSLNISNPSVSRMSGASTLNPLSATDADGTIANYVIQSIPSADQGVLTLCTTPPATGCVPVTVGQVIAPSAVNRLAFTPDTNAYVPVISFMYSAVDNTGNISNLATVNIPIINALDLPVELISFTAVKQGDRNALISWITGVETPGVRYQLMHGTDGKSWSLLDEQSAQLAKANNYSYLHQNVSNGTHFYRLKMVEADNSVAYSPVRSLSFSNAQNLSVICQPNPVSDKLYLTTSDGSALTAVAVFSNEGRKVKEVENLASGSAVDLSGCASGLYLIKVTDAQGQSQVIKVSKR</sequence>
<dbReference type="InterPro" id="IPR051210">
    <property type="entry name" value="Ub_ligase/GEF_domain"/>
</dbReference>